<gene>
    <name evidence="2" type="ORF">G6N77_18300</name>
</gene>
<feature type="domain" description="Bacterial bifunctional deaminase-reductase C-terminal" evidence="1">
    <location>
        <begin position="4"/>
        <end position="174"/>
    </location>
</feature>
<accession>A0ABX0DHW6</accession>
<evidence type="ECO:0000313" key="2">
    <source>
        <dbReference type="EMBL" id="NGN85395.1"/>
    </source>
</evidence>
<dbReference type="PANTHER" id="PTHR38011">
    <property type="entry name" value="DIHYDROFOLATE REDUCTASE FAMILY PROTEIN (AFU_ORTHOLOGUE AFUA_8G06820)"/>
    <property type="match status" value="1"/>
</dbReference>
<dbReference type="Proteomes" id="UP000479226">
    <property type="component" value="Unassembled WGS sequence"/>
</dbReference>
<organism evidence="2 3">
    <name type="scientific">Arthrobacter silviterrae</name>
    <dbReference type="NCBI Taxonomy" id="2026658"/>
    <lineage>
        <taxon>Bacteria</taxon>
        <taxon>Bacillati</taxon>
        <taxon>Actinomycetota</taxon>
        <taxon>Actinomycetes</taxon>
        <taxon>Micrococcales</taxon>
        <taxon>Micrococcaceae</taxon>
        <taxon>Arthrobacter</taxon>
    </lineage>
</organism>
<dbReference type="RefSeq" id="WP_165183604.1">
    <property type="nucleotide sequence ID" value="NZ_JAAKZI010000049.1"/>
</dbReference>
<protein>
    <submittedName>
        <fullName evidence="2">Dihydrofolate reductase family protein</fullName>
    </submittedName>
</protein>
<dbReference type="Pfam" id="PF01872">
    <property type="entry name" value="RibD_C"/>
    <property type="match status" value="1"/>
</dbReference>
<name>A0ABX0DHW6_9MICC</name>
<reference evidence="2 3" key="1">
    <citation type="submission" date="2020-02" db="EMBL/GenBank/DDBJ databases">
        <title>Genome sequence of the type strain DSM 27180 of Arthrobacter silviterrae.</title>
        <authorList>
            <person name="Gao J."/>
            <person name="Sun J."/>
        </authorList>
    </citation>
    <scope>NUCLEOTIDE SEQUENCE [LARGE SCALE GENOMIC DNA]</scope>
    <source>
        <strain evidence="2 3">DSM 27180</strain>
    </source>
</reference>
<dbReference type="PANTHER" id="PTHR38011:SF11">
    <property type="entry name" value="2,5-DIAMINO-6-RIBOSYLAMINO-4(3H)-PYRIMIDINONE 5'-PHOSPHATE REDUCTASE"/>
    <property type="match status" value="1"/>
</dbReference>
<dbReference type="InterPro" id="IPR050765">
    <property type="entry name" value="Riboflavin_Biosynth_HTPR"/>
</dbReference>
<comment type="caution">
    <text evidence="2">The sequence shown here is derived from an EMBL/GenBank/DDBJ whole genome shotgun (WGS) entry which is preliminary data.</text>
</comment>
<dbReference type="InterPro" id="IPR002734">
    <property type="entry name" value="RibDG_C"/>
</dbReference>
<dbReference type="EMBL" id="JAAKZI010000049">
    <property type="protein sequence ID" value="NGN85395.1"/>
    <property type="molecule type" value="Genomic_DNA"/>
</dbReference>
<dbReference type="InterPro" id="IPR024072">
    <property type="entry name" value="DHFR-like_dom_sf"/>
</dbReference>
<dbReference type="Gene3D" id="3.40.430.10">
    <property type="entry name" value="Dihydrofolate Reductase, subunit A"/>
    <property type="match status" value="1"/>
</dbReference>
<proteinExistence type="predicted"/>
<evidence type="ECO:0000259" key="1">
    <source>
        <dbReference type="Pfam" id="PF01872"/>
    </source>
</evidence>
<keyword evidence="3" id="KW-1185">Reference proteome</keyword>
<evidence type="ECO:0000313" key="3">
    <source>
        <dbReference type="Proteomes" id="UP000479226"/>
    </source>
</evidence>
<sequence length="184" mass="20099">MRRIINSTYITADGVIKNPQDWPPLERDETADAIQTELLSRCDAVLLGKDTFLSFAAVWQGQAGDAYTDRLNAMRKYVVSTTIHTSDWENTVVLDTDIAAAVARIKDQPGGDIVSYGFGRLGRTLVENGLLDEIRLWVHPFFLGGTAAGTLLFGHAPAARLTLVDSQLLKNGIAILNYTVQHGA</sequence>
<dbReference type="SUPFAM" id="SSF53597">
    <property type="entry name" value="Dihydrofolate reductase-like"/>
    <property type="match status" value="1"/>
</dbReference>